<evidence type="ECO:0000313" key="3">
    <source>
        <dbReference type="Proteomes" id="UP001321542"/>
    </source>
</evidence>
<organism evidence="2 3">
    <name type="scientific">Streptomyces graminofaciens</name>
    <dbReference type="NCBI Taxonomy" id="68212"/>
    <lineage>
        <taxon>Bacteria</taxon>
        <taxon>Bacillati</taxon>
        <taxon>Actinomycetota</taxon>
        <taxon>Actinomycetes</taxon>
        <taxon>Kitasatosporales</taxon>
        <taxon>Streptomycetaceae</taxon>
        <taxon>Streptomyces</taxon>
    </lineage>
</organism>
<proteinExistence type="predicted"/>
<sequence>MAKITAHGGPSIAGASVVGGSWSDEGDADVWPEMRESAGTGEPMQAVEGDELEGDGSGRALPPVDEKGGEEPSAGTSSSTSDEKPSIEPERKQSSRRKPARTTASRSKKAPMESSSADGTAGAPEDGTSAADGDA</sequence>
<protein>
    <submittedName>
        <fullName evidence="2">Uncharacterized protein</fullName>
    </submittedName>
</protein>
<reference evidence="2 3" key="1">
    <citation type="journal article" date="2010" name="ChemBioChem">
        <title>Cloning and characterization of the biosynthetic gene cluster of 16-membered macrolide antibiotic FD-891: involvement of a dual functional cytochrome P450 monooxygenase catalyzing epoxidation and hydroxylation.</title>
        <authorList>
            <person name="Kudo F."/>
            <person name="Motegi A."/>
            <person name="Mizoue K."/>
            <person name="Eguchi T."/>
        </authorList>
    </citation>
    <scope>NUCLEOTIDE SEQUENCE [LARGE SCALE GENOMIC DNA]</scope>
    <source>
        <strain evidence="2 3">A-8890</strain>
    </source>
</reference>
<gene>
    <name evidence="2" type="ORF">SGFS_065790</name>
</gene>
<feature type="compositionally biased region" description="Basic and acidic residues" evidence="1">
    <location>
        <begin position="81"/>
        <end position="93"/>
    </location>
</feature>
<evidence type="ECO:0000256" key="1">
    <source>
        <dbReference type="SAM" id="MobiDB-lite"/>
    </source>
</evidence>
<dbReference type="RefSeq" id="WP_286255496.1">
    <property type="nucleotide sequence ID" value="NZ_AP018448.1"/>
</dbReference>
<accession>A0ABM8HLP9</accession>
<evidence type="ECO:0000313" key="2">
    <source>
        <dbReference type="EMBL" id="BBC35285.1"/>
    </source>
</evidence>
<feature type="region of interest" description="Disordered" evidence="1">
    <location>
        <begin position="1"/>
        <end position="135"/>
    </location>
</feature>
<keyword evidence="3" id="KW-1185">Reference proteome</keyword>
<name>A0ABM8HLP9_9ACTN</name>
<dbReference type="EMBL" id="AP018448">
    <property type="protein sequence ID" value="BBC35285.1"/>
    <property type="molecule type" value="Genomic_DNA"/>
</dbReference>
<dbReference type="Proteomes" id="UP001321542">
    <property type="component" value="Chromosome"/>
</dbReference>
<reference evidence="2 3" key="2">
    <citation type="journal article" date="2023" name="ChemBioChem">
        <title>Acyltransferase Domain Exchange between Two Independent Type I Polyketide Synthases in the Same Producer Strain of Macrolide Antibiotics.</title>
        <authorList>
            <person name="Kudo F."/>
            <person name="Kishikawa K."/>
            <person name="Tsuboi K."/>
            <person name="Kido T."/>
            <person name="Usui T."/>
            <person name="Hashimoto J."/>
            <person name="Shin-Ya K."/>
            <person name="Miyanaga A."/>
            <person name="Eguchi T."/>
        </authorList>
    </citation>
    <scope>NUCLEOTIDE SEQUENCE [LARGE SCALE GENOMIC DNA]</scope>
    <source>
        <strain evidence="2 3">A-8890</strain>
    </source>
</reference>